<sequence>MSESPAEDDSHTLREYYKVTPSTDSETNADIDAHLTSLTDLRKSLSDDEKSSGILSKITGGSTAEKVQFTFIATSAGPDEPVELYYTADGKLNTLGSRLRSIYPDSFDIERVT</sequence>
<evidence type="ECO:0000256" key="1">
    <source>
        <dbReference type="SAM" id="MobiDB-lite"/>
    </source>
</evidence>
<dbReference type="EMBL" id="AOLS01000091">
    <property type="protein sequence ID" value="EMA13330.1"/>
    <property type="molecule type" value="Genomic_DNA"/>
</dbReference>
<dbReference type="RefSeq" id="WP_007190004.1">
    <property type="nucleotide sequence ID" value="NZ_AOLS01000091.1"/>
</dbReference>
<reference evidence="2 3" key="1">
    <citation type="journal article" date="2014" name="PLoS Genet.">
        <title>Phylogenetically driven sequencing of extremely halophilic archaea reveals strategies for static and dynamic osmo-response.</title>
        <authorList>
            <person name="Becker E.A."/>
            <person name="Seitzer P.M."/>
            <person name="Tritt A."/>
            <person name="Larsen D."/>
            <person name="Krusor M."/>
            <person name="Yao A.I."/>
            <person name="Wu D."/>
            <person name="Madern D."/>
            <person name="Eisen J.A."/>
            <person name="Darling A.E."/>
            <person name="Facciotti M.T."/>
        </authorList>
    </citation>
    <scope>NUCLEOTIDE SEQUENCE [LARGE SCALE GENOMIC DNA]</scope>
    <source>
        <strain evidence="2 3">ATCC 33799</strain>
    </source>
</reference>
<accession>M0K0E4</accession>
<evidence type="ECO:0000313" key="3">
    <source>
        <dbReference type="Proteomes" id="UP000011687"/>
    </source>
</evidence>
<protein>
    <submittedName>
        <fullName evidence="2">Uncharacterized protein</fullName>
    </submittedName>
</protein>
<name>M0K0E4_9EURY</name>
<comment type="caution">
    <text evidence="2">The sequence shown here is derived from an EMBL/GenBank/DDBJ whole genome shotgun (WGS) entry which is preliminary data.</text>
</comment>
<dbReference type="AlphaFoldDB" id="M0K0E4"/>
<evidence type="ECO:0000313" key="2">
    <source>
        <dbReference type="EMBL" id="EMA13330.1"/>
    </source>
</evidence>
<dbReference type="Proteomes" id="UP000011687">
    <property type="component" value="Unassembled WGS sequence"/>
</dbReference>
<organism evidence="2 3">
    <name type="scientific">Haloarcula marismortui ATCC 33799</name>
    <dbReference type="NCBI Taxonomy" id="662475"/>
    <lineage>
        <taxon>Archaea</taxon>
        <taxon>Methanobacteriati</taxon>
        <taxon>Methanobacteriota</taxon>
        <taxon>Stenosarchaea group</taxon>
        <taxon>Halobacteria</taxon>
        <taxon>Halobacteriales</taxon>
        <taxon>Haloarculaceae</taxon>
        <taxon>Haloarcula</taxon>
    </lineage>
</organism>
<keyword evidence="3" id="KW-1185">Reference proteome</keyword>
<proteinExistence type="predicted"/>
<gene>
    <name evidence="2" type="ORF">C435_16475</name>
</gene>
<feature type="region of interest" description="Disordered" evidence="1">
    <location>
        <begin position="1"/>
        <end position="30"/>
    </location>
</feature>
<feature type="non-terminal residue" evidence="2">
    <location>
        <position position="113"/>
    </location>
</feature>
<feature type="compositionally biased region" description="Basic and acidic residues" evidence="1">
    <location>
        <begin position="8"/>
        <end position="17"/>
    </location>
</feature>